<protein>
    <submittedName>
        <fullName evidence="1">Uncharacterized protein</fullName>
    </submittedName>
</protein>
<comment type="caution">
    <text evidence="1">The sequence shown here is derived from an EMBL/GenBank/DDBJ whole genome shotgun (WGS) entry which is preliminary data.</text>
</comment>
<dbReference type="PATRIC" id="fig|659018.3.peg.1410"/>
<dbReference type="EMBL" id="LDJP01000004">
    <property type="protein sequence ID" value="KRG88357.1"/>
    <property type="molecule type" value="Genomic_DNA"/>
</dbReference>
<evidence type="ECO:0000313" key="1">
    <source>
        <dbReference type="EMBL" id="KRG88357.1"/>
    </source>
</evidence>
<name>A0A0R0E3H7_9GAMM</name>
<gene>
    <name evidence="1" type="ORF">ABB34_00275</name>
</gene>
<accession>A0A0R0E3H7</accession>
<dbReference type="AlphaFoldDB" id="A0A0R0E3H7"/>
<organism evidence="1 2">
    <name type="scientific">Stenotrophomonas daejeonensis</name>
    <dbReference type="NCBI Taxonomy" id="659018"/>
    <lineage>
        <taxon>Bacteria</taxon>
        <taxon>Pseudomonadati</taxon>
        <taxon>Pseudomonadota</taxon>
        <taxon>Gammaproteobacteria</taxon>
        <taxon>Lysobacterales</taxon>
        <taxon>Lysobacteraceae</taxon>
        <taxon>Stenotrophomonas</taxon>
    </lineage>
</organism>
<dbReference type="Proteomes" id="UP000050940">
    <property type="component" value="Unassembled WGS sequence"/>
</dbReference>
<dbReference type="RefSeq" id="WP_057639238.1">
    <property type="nucleotide sequence ID" value="NZ_LDJP01000004.1"/>
</dbReference>
<keyword evidence="2" id="KW-1185">Reference proteome</keyword>
<reference evidence="1 2" key="1">
    <citation type="submission" date="2015-05" db="EMBL/GenBank/DDBJ databases">
        <title>Genome sequencing and analysis of members of genus Stenotrophomonas.</title>
        <authorList>
            <person name="Patil P.P."/>
            <person name="Midha S."/>
            <person name="Patil P.B."/>
        </authorList>
    </citation>
    <scope>NUCLEOTIDE SEQUENCE [LARGE SCALE GENOMIC DNA]</scope>
    <source>
        <strain evidence="1 2">JCM 16244</strain>
    </source>
</reference>
<evidence type="ECO:0000313" key="2">
    <source>
        <dbReference type="Proteomes" id="UP000050940"/>
    </source>
</evidence>
<dbReference type="STRING" id="659018.ABB34_00275"/>
<proteinExistence type="predicted"/>
<sequence>MRSRRDFSNTSAPFRHEWRPSRWLTCALILLGLLAALSLLNCGLEAPLAWPLALLALAGSLRLARREADHPTCQLLLSPASASVDGEVVEMPELLEYGPLAILRWRAGKRRGQLAFWPDTLPRAQRRELRLAVRAHAVSR</sequence>
<dbReference type="OrthoDB" id="6054402at2"/>